<gene>
    <name evidence="1" type="ORF">CT690_05545</name>
</gene>
<dbReference type="EMBL" id="PESE01000001">
    <property type="protein sequence ID" value="PYD40744.1"/>
    <property type="molecule type" value="Genomic_DNA"/>
</dbReference>
<protein>
    <submittedName>
        <fullName evidence="1">Uncharacterized protein</fullName>
    </submittedName>
</protein>
<comment type="caution">
    <text evidence="1">The sequence shown here is derived from an EMBL/GenBank/DDBJ whole genome shotgun (WGS) entry which is preliminary data.</text>
</comment>
<name>A0A318P419_SERPL</name>
<reference evidence="1 2" key="1">
    <citation type="submission" date="2017-11" db="EMBL/GenBank/DDBJ databases">
        <title>Genome sequence of the oocydin A producing rhizobacterium Serratia plymuthica 4Rx5.</title>
        <authorList>
            <person name="Matilla M.A."/>
            <person name="Udaondo Z."/>
            <person name="Salmond G.P.C."/>
        </authorList>
    </citation>
    <scope>NUCLEOTIDE SEQUENCE [LARGE SCALE GENOMIC DNA]</scope>
    <source>
        <strain evidence="1 2">4Rx5</strain>
    </source>
</reference>
<sequence length="118" mass="13195">MTSPQGAIINQQRALSPSRRGFHDDVRHVLIVMKRQINLCQLSREVGIVTREHLAKAFNPGFFQLLVTLCMGMAENVYVKWFFRQSLCFFIKLSACNGVDAPTLIESSAPTLLTVAAI</sequence>
<dbReference type="Proteomes" id="UP000248196">
    <property type="component" value="Unassembled WGS sequence"/>
</dbReference>
<dbReference type="RefSeq" id="WP_041417023.1">
    <property type="nucleotide sequence ID" value="NZ_PESE01000001.1"/>
</dbReference>
<evidence type="ECO:0000313" key="1">
    <source>
        <dbReference type="EMBL" id="PYD40744.1"/>
    </source>
</evidence>
<organism evidence="1 2">
    <name type="scientific">Serratia plymuthica</name>
    <dbReference type="NCBI Taxonomy" id="82996"/>
    <lineage>
        <taxon>Bacteria</taxon>
        <taxon>Pseudomonadati</taxon>
        <taxon>Pseudomonadota</taxon>
        <taxon>Gammaproteobacteria</taxon>
        <taxon>Enterobacterales</taxon>
        <taxon>Yersiniaceae</taxon>
        <taxon>Serratia</taxon>
    </lineage>
</organism>
<proteinExistence type="predicted"/>
<evidence type="ECO:0000313" key="2">
    <source>
        <dbReference type="Proteomes" id="UP000248196"/>
    </source>
</evidence>
<dbReference type="AlphaFoldDB" id="A0A318P419"/>
<accession>A0A318P419</accession>